<name>A0A9W4TT10_9ASCO</name>
<feature type="region of interest" description="Disordered" evidence="1">
    <location>
        <begin position="254"/>
        <end position="275"/>
    </location>
</feature>
<protein>
    <recommendedName>
        <fullName evidence="5">GPI-anchored protein</fullName>
    </recommendedName>
</protein>
<keyword evidence="2" id="KW-0732">Signal</keyword>
<evidence type="ECO:0008006" key="5">
    <source>
        <dbReference type="Google" id="ProtNLM"/>
    </source>
</evidence>
<gene>
    <name evidence="3" type="ORF">CANVERA_P1080</name>
</gene>
<accession>A0A9W4TT10</accession>
<evidence type="ECO:0000313" key="4">
    <source>
        <dbReference type="Proteomes" id="UP001152885"/>
    </source>
</evidence>
<evidence type="ECO:0000313" key="3">
    <source>
        <dbReference type="EMBL" id="CAI5756562.1"/>
    </source>
</evidence>
<dbReference type="OrthoDB" id="4025103at2759"/>
<evidence type="ECO:0000256" key="1">
    <source>
        <dbReference type="SAM" id="MobiDB-lite"/>
    </source>
</evidence>
<keyword evidence="4" id="KW-1185">Reference proteome</keyword>
<dbReference type="EMBL" id="CANTUO010000001">
    <property type="protein sequence ID" value="CAI5756562.1"/>
    <property type="molecule type" value="Genomic_DNA"/>
</dbReference>
<feature type="compositionally biased region" description="Low complexity" evidence="1">
    <location>
        <begin position="259"/>
        <end position="275"/>
    </location>
</feature>
<reference evidence="3" key="1">
    <citation type="submission" date="2022-12" db="EMBL/GenBank/DDBJ databases">
        <authorList>
            <person name="Brejova B."/>
        </authorList>
    </citation>
    <scope>NUCLEOTIDE SEQUENCE</scope>
</reference>
<dbReference type="AlphaFoldDB" id="A0A9W4TT10"/>
<sequence>MKFSTVIVSGITLMSGLVSASPMSPESDPFALDVAPRDLESLYSIKERDLLSTAESLLSEINVTSILDSVDWESVAGFANNLLTENNNVQYLDDLLNFVGDTDLVPFLISFIISNNSTRAIAYDVVVDLLGSGKIDLTPVFVALKNSGLAYDLIADLIENPNTLPFIEQVVGDLFSGTSLASLFGGSGSSNAANTVIATTTRAAQTSIDSSLPTVLYSAGAISGASGASGSVNINTNSLASLFSQAATEVGTGASTAQATSNRPAATTSAATTSAANNGGATTSINFASISGPAFSSLPPSQFGQGPTTINYSVLGSLTAVLGGSSKREYDDNVEKVLSDIQLRKRQEDEVEKALKIMKRDNIEDLLTTIFSSVARSNVLNTTIEYLVTDSRFESSVVYLLQGLFSDLGSTLSGLLSTDWSSLAPLVNALLDSGLLSDLITRALNDPDLKNAIVRDFEQLFKKRDEILKREQQQFNSNSTLVAFTTPANSSVPVITHDPENFGISGQQSNLISVLAAMGLSALML</sequence>
<organism evidence="3 4">
    <name type="scientific">Candida verbasci</name>
    <dbReference type="NCBI Taxonomy" id="1227364"/>
    <lineage>
        <taxon>Eukaryota</taxon>
        <taxon>Fungi</taxon>
        <taxon>Dikarya</taxon>
        <taxon>Ascomycota</taxon>
        <taxon>Saccharomycotina</taxon>
        <taxon>Pichiomycetes</taxon>
        <taxon>Debaryomycetaceae</taxon>
        <taxon>Candida/Lodderomyces clade</taxon>
        <taxon>Candida</taxon>
    </lineage>
</organism>
<comment type="caution">
    <text evidence="3">The sequence shown here is derived from an EMBL/GenBank/DDBJ whole genome shotgun (WGS) entry which is preliminary data.</text>
</comment>
<feature type="chain" id="PRO_5040744856" description="GPI-anchored protein" evidence="2">
    <location>
        <begin position="21"/>
        <end position="525"/>
    </location>
</feature>
<evidence type="ECO:0000256" key="2">
    <source>
        <dbReference type="SAM" id="SignalP"/>
    </source>
</evidence>
<dbReference type="Proteomes" id="UP001152885">
    <property type="component" value="Unassembled WGS sequence"/>
</dbReference>
<feature type="signal peptide" evidence="2">
    <location>
        <begin position="1"/>
        <end position="20"/>
    </location>
</feature>
<proteinExistence type="predicted"/>